<gene>
    <name evidence="4" type="ORF">LY28_01815</name>
</gene>
<name>A0A318XPW1_9FIRM</name>
<dbReference type="SUPFAM" id="SSF51182">
    <property type="entry name" value="RmlC-like cupins"/>
    <property type="match status" value="1"/>
</dbReference>
<dbReference type="GO" id="GO:0019305">
    <property type="term" value="P:dTDP-rhamnose biosynthetic process"/>
    <property type="evidence" value="ECO:0007669"/>
    <property type="project" value="UniProtKB-UniRule"/>
</dbReference>
<evidence type="ECO:0000256" key="2">
    <source>
        <dbReference type="PIRSR" id="PIRSR600888-3"/>
    </source>
</evidence>
<comment type="pathway">
    <text evidence="3">Carbohydrate biosynthesis; dTDP-L-rhamnose biosynthesis.</text>
</comment>
<feature type="site" description="Participates in a stacking interaction with the thymidine ring of dTDP-4-oxo-6-deoxyglucose" evidence="2">
    <location>
        <position position="139"/>
    </location>
</feature>
<accession>A0A318XPW1</accession>
<dbReference type="GO" id="GO:0005829">
    <property type="term" value="C:cytosol"/>
    <property type="evidence" value="ECO:0007669"/>
    <property type="project" value="TreeGrafter"/>
</dbReference>
<dbReference type="PANTHER" id="PTHR21047:SF2">
    <property type="entry name" value="THYMIDINE DIPHOSPHO-4-KETO-RHAMNOSE 3,5-EPIMERASE"/>
    <property type="match status" value="1"/>
</dbReference>
<dbReference type="Gene3D" id="2.60.120.10">
    <property type="entry name" value="Jelly Rolls"/>
    <property type="match status" value="1"/>
</dbReference>
<dbReference type="GO" id="GO:0000271">
    <property type="term" value="P:polysaccharide biosynthetic process"/>
    <property type="evidence" value="ECO:0007669"/>
    <property type="project" value="TreeGrafter"/>
</dbReference>
<dbReference type="InterPro" id="IPR014710">
    <property type="entry name" value="RmlC-like_jellyroll"/>
</dbReference>
<dbReference type="PANTHER" id="PTHR21047">
    <property type="entry name" value="DTDP-6-DEOXY-D-GLUCOSE-3,5 EPIMERASE"/>
    <property type="match status" value="1"/>
</dbReference>
<dbReference type="Pfam" id="PF00908">
    <property type="entry name" value="dTDP_sugar_isom"/>
    <property type="match status" value="1"/>
</dbReference>
<sequence>MLQKFEFRQTKLKGAYNIKPFFAEDERGALIKDYNCDVFKDNGIEHELREVFYTVSKKGVIRAIHFQKIKQQAKLVRCISGHIYDVIVDLRKGSATLGQWQGFHLTGENRESLFIPEYFGHGYLVLEDSVVSYKCGEVFCGEYDTGIMWNDSDIGIEWPLSSVGGIGSLIISDKDMRLQSFKEYLREQGCL</sequence>
<feature type="active site" description="Proton acceptor" evidence="1">
    <location>
        <position position="65"/>
    </location>
</feature>
<comment type="caution">
    <text evidence="4">The sequence shown here is derived from an EMBL/GenBank/DDBJ whole genome shotgun (WGS) entry which is preliminary data.</text>
</comment>
<dbReference type="GO" id="GO:0008830">
    <property type="term" value="F:dTDP-4-dehydrorhamnose 3,5-epimerase activity"/>
    <property type="evidence" value="ECO:0007669"/>
    <property type="project" value="UniProtKB-UniRule"/>
</dbReference>
<proteinExistence type="inferred from homology"/>
<comment type="subunit">
    <text evidence="3">Homodimer.</text>
</comment>
<evidence type="ECO:0000256" key="1">
    <source>
        <dbReference type="PIRSR" id="PIRSR600888-1"/>
    </source>
</evidence>
<dbReference type="EMBL" id="QKMR01000009">
    <property type="protein sequence ID" value="PYG87795.1"/>
    <property type="molecule type" value="Genomic_DNA"/>
</dbReference>
<dbReference type="AlphaFoldDB" id="A0A318XPW1"/>
<reference evidence="4 5" key="1">
    <citation type="submission" date="2018-06" db="EMBL/GenBank/DDBJ databases">
        <title>Genomic Encyclopedia of Type Strains, Phase I: the one thousand microbial genomes (KMG-I) project.</title>
        <authorList>
            <person name="Kyrpides N."/>
        </authorList>
    </citation>
    <scope>NUCLEOTIDE SEQUENCE [LARGE SCALE GENOMIC DNA]</scope>
    <source>
        <strain evidence="4 5">DSM 19573</strain>
    </source>
</reference>
<dbReference type="NCBIfam" id="TIGR01221">
    <property type="entry name" value="rmlC"/>
    <property type="match status" value="1"/>
</dbReference>
<evidence type="ECO:0000313" key="5">
    <source>
        <dbReference type="Proteomes" id="UP000248132"/>
    </source>
</evidence>
<keyword evidence="3" id="KW-0413">Isomerase</keyword>
<comment type="similarity">
    <text evidence="3">Belongs to the dTDP-4-dehydrorhamnose 3,5-epimerase family.</text>
</comment>
<evidence type="ECO:0000256" key="3">
    <source>
        <dbReference type="RuleBase" id="RU364069"/>
    </source>
</evidence>
<comment type="function">
    <text evidence="3">Catalyzes the epimerization of the C3' and C5'positions of dTDP-6-deoxy-D-xylo-4-hexulose, forming dTDP-6-deoxy-L-lyxo-4-hexulose.</text>
</comment>
<dbReference type="RefSeq" id="WP_110461851.1">
    <property type="nucleotide sequence ID" value="NZ_QKMR01000009.1"/>
</dbReference>
<evidence type="ECO:0000313" key="4">
    <source>
        <dbReference type="EMBL" id="PYG87795.1"/>
    </source>
</evidence>
<dbReference type="InterPro" id="IPR000888">
    <property type="entry name" value="RmlC-like"/>
</dbReference>
<protein>
    <recommendedName>
        <fullName evidence="3">dTDP-4-dehydrorhamnose 3,5-epimerase</fullName>
        <ecNumber evidence="3">5.1.3.13</ecNumber>
    </recommendedName>
    <alternativeName>
        <fullName evidence="3">Thymidine diphospho-4-keto-rhamnose 3,5-epimerase</fullName>
    </alternativeName>
</protein>
<dbReference type="EC" id="5.1.3.13" evidence="3"/>
<dbReference type="Proteomes" id="UP000248132">
    <property type="component" value="Unassembled WGS sequence"/>
</dbReference>
<keyword evidence="5" id="KW-1185">Reference proteome</keyword>
<comment type="catalytic activity">
    <reaction evidence="3">
        <text>dTDP-4-dehydro-6-deoxy-alpha-D-glucose = dTDP-4-dehydro-beta-L-rhamnose</text>
        <dbReference type="Rhea" id="RHEA:16969"/>
        <dbReference type="ChEBI" id="CHEBI:57649"/>
        <dbReference type="ChEBI" id="CHEBI:62830"/>
        <dbReference type="EC" id="5.1.3.13"/>
    </reaction>
</comment>
<dbReference type="OrthoDB" id="9800680at2"/>
<organism evidence="4 5">
    <name type="scientific">Ruminiclostridium sufflavum DSM 19573</name>
    <dbReference type="NCBI Taxonomy" id="1121337"/>
    <lineage>
        <taxon>Bacteria</taxon>
        <taxon>Bacillati</taxon>
        <taxon>Bacillota</taxon>
        <taxon>Clostridia</taxon>
        <taxon>Eubacteriales</taxon>
        <taxon>Oscillospiraceae</taxon>
        <taxon>Ruminiclostridium</taxon>
    </lineage>
</organism>
<feature type="active site" description="Proton donor" evidence="1">
    <location>
        <position position="133"/>
    </location>
</feature>
<dbReference type="InterPro" id="IPR011051">
    <property type="entry name" value="RmlC_Cupin_sf"/>
</dbReference>
<dbReference type="UniPathway" id="UPA00124"/>
<dbReference type="CDD" id="cd00438">
    <property type="entry name" value="cupin_RmlC"/>
    <property type="match status" value="1"/>
</dbReference>